<protein>
    <recommendedName>
        <fullName evidence="5">Secreted protein</fullName>
    </recommendedName>
</protein>
<evidence type="ECO:0000256" key="2">
    <source>
        <dbReference type="SAM" id="SignalP"/>
    </source>
</evidence>
<accession>A0A4Z2H537</accession>
<keyword evidence="2" id="KW-0732">Signal</keyword>
<feature type="signal peptide" evidence="2">
    <location>
        <begin position="1"/>
        <end position="20"/>
    </location>
</feature>
<comment type="caution">
    <text evidence="3">The sequence shown here is derived from an EMBL/GenBank/DDBJ whole genome shotgun (WGS) entry which is preliminary data.</text>
</comment>
<dbReference type="Proteomes" id="UP000314294">
    <property type="component" value="Unassembled WGS sequence"/>
</dbReference>
<evidence type="ECO:0000313" key="4">
    <source>
        <dbReference type="Proteomes" id="UP000314294"/>
    </source>
</evidence>
<gene>
    <name evidence="3" type="ORF">EYF80_029191</name>
</gene>
<name>A0A4Z2H537_9TELE</name>
<feature type="chain" id="PRO_5021274227" description="Secreted protein" evidence="2">
    <location>
        <begin position="21"/>
        <end position="82"/>
    </location>
</feature>
<reference evidence="3 4" key="1">
    <citation type="submission" date="2019-03" db="EMBL/GenBank/DDBJ databases">
        <title>First draft genome of Liparis tanakae, snailfish: a comprehensive survey of snailfish specific genes.</title>
        <authorList>
            <person name="Kim W."/>
            <person name="Song I."/>
            <person name="Jeong J.-H."/>
            <person name="Kim D."/>
            <person name="Kim S."/>
            <person name="Ryu S."/>
            <person name="Song J.Y."/>
            <person name="Lee S.K."/>
        </authorList>
    </citation>
    <scope>NUCLEOTIDE SEQUENCE [LARGE SCALE GENOMIC DNA]</scope>
    <source>
        <tissue evidence="3">Muscle</tissue>
    </source>
</reference>
<organism evidence="3 4">
    <name type="scientific">Liparis tanakae</name>
    <name type="common">Tanaka's snailfish</name>
    <dbReference type="NCBI Taxonomy" id="230148"/>
    <lineage>
        <taxon>Eukaryota</taxon>
        <taxon>Metazoa</taxon>
        <taxon>Chordata</taxon>
        <taxon>Craniata</taxon>
        <taxon>Vertebrata</taxon>
        <taxon>Euteleostomi</taxon>
        <taxon>Actinopterygii</taxon>
        <taxon>Neopterygii</taxon>
        <taxon>Teleostei</taxon>
        <taxon>Neoteleostei</taxon>
        <taxon>Acanthomorphata</taxon>
        <taxon>Eupercaria</taxon>
        <taxon>Perciformes</taxon>
        <taxon>Cottioidei</taxon>
        <taxon>Cottales</taxon>
        <taxon>Liparidae</taxon>
        <taxon>Liparis</taxon>
    </lineage>
</organism>
<proteinExistence type="predicted"/>
<dbReference type="AlphaFoldDB" id="A0A4Z2H537"/>
<keyword evidence="4" id="KW-1185">Reference proteome</keyword>
<evidence type="ECO:0000256" key="1">
    <source>
        <dbReference type="SAM" id="MobiDB-lite"/>
    </source>
</evidence>
<feature type="region of interest" description="Disordered" evidence="1">
    <location>
        <begin position="61"/>
        <end position="82"/>
    </location>
</feature>
<dbReference type="EMBL" id="SRLO01000331">
    <property type="protein sequence ID" value="TNN60590.1"/>
    <property type="molecule type" value="Genomic_DNA"/>
</dbReference>
<evidence type="ECO:0000313" key="3">
    <source>
        <dbReference type="EMBL" id="TNN60590.1"/>
    </source>
</evidence>
<sequence>MTCRISELVGISSLAHLLFALSPSPWVAGGRERYTSSAERPLRLKSCRLLISLSRCKAWPHGDRAAETGGRAPCTSSSQESL</sequence>
<evidence type="ECO:0008006" key="5">
    <source>
        <dbReference type="Google" id="ProtNLM"/>
    </source>
</evidence>